<evidence type="ECO:0000313" key="2">
    <source>
        <dbReference type="EMBL" id="MCS5735571.1"/>
    </source>
</evidence>
<proteinExistence type="predicted"/>
<feature type="transmembrane region" description="Helical" evidence="1">
    <location>
        <begin position="450"/>
        <end position="468"/>
    </location>
</feature>
<comment type="caution">
    <text evidence="2">The sequence shown here is derived from an EMBL/GenBank/DDBJ whole genome shotgun (WGS) entry which is preliminary data.</text>
</comment>
<gene>
    <name evidence="2" type="ORF">N1032_17645</name>
</gene>
<reference evidence="2" key="1">
    <citation type="submission" date="2022-08" db="EMBL/GenBank/DDBJ databases">
        <authorList>
            <person name="Deng Y."/>
            <person name="Han X.-F."/>
            <person name="Zhang Y.-Q."/>
        </authorList>
    </citation>
    <scope>NUCLEOTIDE SEQUENCE</scope>
    <source>
        <strain evidence="2">CPCC 203386</strain>
    </source>
</reference>
<keyword evidence="1" id="KW-0812">Transmembrane</keyword>
<feature type="transmembrane region" description="Helical" evidence="1">
    <location>
        <begin position="262"/>
        <end position="279"/>
    </location>
</feature>
<feature type="transmembrane region" description="Helical" evidence="1">
    <location>
        <begin position="425"/>
        <end position="444"/>
    </location>
</feature>
<feature type="transmembrane region" description="Helical" evidence="1">
    <location>
        <begin position="239"/>
        <end position="256"/>
    </location>
</feature>
<sequence>MTATARTGAQIGNQTQQSLTYGLTSSVLTIVFVALVPLFVYATVPFPTSNAVPGEVVLSLLIVLLCGTRLAFVIGAGRQNLFTFSFWLFAYVFIAVPAFAQILTQKFPGTTPNVALEYNMEALVVVLVGIVAVMVGGLFVRGNAGAGLRPPTRVLSKTKITLLAVAGFVAWALYVARIGPGTFFTSRETMAAVRSTVFADPTTSTIVTATAALPLLVCIHAMTRYRRTEKAEGKHKRSFTLMLPAAVIAVLFAINIFTSSRYLFGTMAFSLLVLVGGFATRSRARWSMGALVFVLLAAFPLFSIFRRDATQTNSQLGAGAFINSGDYDSFAQINNAVNYVATDGIIWGKQLLGPLVFWVPRSVWADKPIDTGVLIAQFRGYRFDNLSSPFWAEAFLSGGWVGVVVLFVALGYVLKRADGAARGNLYTAGVAGITIAILSFYLLILLRGSLLQATSTLAVIVVSIWIVSSPARRSLPVRTRAPS</sequence>
<keyword evidence="1" id="KW-1133">Transmembrane helix</keyword>
<accession>A0ABT2H6J1</accession>
<feature type="transmembrane region" description="Helical" evidence="1">
    <location>
        <begin position="21"/>
        <end position="44"/>
    </location>
</feature>
<dbReference type="RefSeq" id="WP_259540513.1">
    <property type="nucleotide sequence ID" value="NZ_JANLCJ010000007.1"/>
</dbReference>
<evidence type="ECO:0008006" key="4">
    <source>
        <dbReference type="Google" id="ProtNLM"/>
    </source>
</evidence>
<feature type="transmembrane region" description="Helical" evidence="1">
    <location>
        <begin position="160"/>
        <end position="178"/>
    </location>
</feature>
<feature type="transmembrane region" description="Helical" evidence="1">
    <location>
        <begin position="390"/>
        <end position="413"/>
    </location>
</feature>
<organism evidence="2 3">
    <name type="scientific">Herbiconiux daphne</name>
    <dbReference type="NCBI Taxonomy" id="2970914"/>
    <lineage>
        <taxon>Bacteria</taxon>
        <taxon>Bacillati</taxon>
        <taxon>Actinomycetota</taxon>
        <taxon>Actinomycetes</taxon>
        <taxon>Micrococcales</taxon>
        <taxon>Microbacteriaceae</taxon>
        <taxon>Herbiconiux</taxon>
    </lineage>
</organism>
<protein>
    <recommendedName>
        <fullName evidence="4">Oligosaccharide repeat unit polymerase</fullName>
    </recommendedName>
</protein>
<name>A0ABT2H6J1_9MICO</name>
<dbReference type="EMBL" id="JANLCJ010000007">
    <property type="protein sequence ID" value="MCS5735571.1"/>
    <property type="molecule type" value="Genomic_DNA"/>
</dbReference>
<keyword evidence="1" id="KW-0472">Membrane</keyword>
<feature type="transmembrane region" description="Helical" evidence="1">
    <location>
        <begin position="56"/>
        <end position="74"/>
    </location>
</feature>
<keyword evidence="3" id="KW-1185">Reference proteome</keyword>
<feature type="transmembrane region" description="Helical" evidence="1">
    <location>
        <begin position="286"/>
        <end position="305"/>
    </location>
</feature>
<feature type="transmembrane region" description="Helical" evidence="1">
    <location>
        <begin position="81"/>
        <end position="102"/>
    </location>
</feature>
<evidence type="ECO:0000256" key="1">
    <source>
        <dbReference type="SAM" id="Phobius"/>
    </source>
</evidence>
<feature type="transmembrane region" description="Helical" evidence="1">
    <location>
        <begin position="198"/>
        <end position="219"/>
    </location>
</feature>
<feature type="transmembrane region" description="Helical" evidence="1">
    <location>
        <begin position="122"/>
        <end position="140"/>
    </location>
</feature>
<dbReference type="Proteomes" id="UP001165586">
    <property type="component" value="Unassembled WGS sequence"/>
</dbReference>
<evidence type="ECO:0000313" key="3">
    <source>
        <dbReference type="Proteomes" id="UP001165586"/>
    </source>
</evidence>